<dbReference type="AlphaFoldDB" id="A0AAD9TK35"/>
<reference evidence="1" key="1">
    <citation type="journal article" date="2023" name="Plant J.">
        <title>Genome sequences and population genomics provide insights into the demographic history, inbreeding, and mutation load of two 'living fossil' tree species of Dipteronia.</title>
        <authorList>
            <person name="Feng Y."/>
            <person name="Comes H.P."/>
            <person name="Chen J."/>
            <person name="Zhu S."/>
            <person name="Lu R."/>
            <person name="Zhang X."/>
            <person name="Li P."/>
            <person name="Qiu J."/>
            <person name="Olsen K.M."/>
            <person name="Qiu Y."/>
        </authorList>
    </citation>
    <scope>NUCLEOTIDE SEQUENCE</scope>
    <source>
        <strain evidence="1">KIB01</strain>
    </source>
</reference>
<evidence type="ECO:0000313" key="1">
    <source>
        <dbReference type="EMBL" id="KAK2637584.1"/>
    </source>
</evidence>
<dbReference type="PANTHER" id="PTHR46477">
    <property type="entry name" value="CYSTEINE/HISTIDINE-RICH C1 DOMAIN FAMILY PROTEIN"/>
    <property type="match status" value="1"/>
</dbReference>
<organism evidence="1 2">
    <name type="scientific">Dipteronia dyeriana</name>
    <dbReference type="NCBI Taxonomy" id="168575"/>
    <lineage>
        <taxon>Eukaryota</taxon>
        <taxon>Viridiplantae</taxon>
        <taxon>Streptophyta</taxon>
        <taxon>Embryophyta</taxon>
        <taxon>Tracheophyta</taxon>
        <taxon>Spermatophyta</taxon>
        <taxon>Magnoliopsida</taxon>
        <taxon>eudicotyledons</taxon>
        <taxon>Gunneridae</taxon>
        <taxon>Pentapetalae</taxon>
        <taxon>rosids</taxon>
        <taxon>malvids</taxon>
        <taxon>Sapindales</taxon>
        <taxon>Sapindaceae</taxon>
        <taxon>Hippocastanoideae</taxon>
        <taxon>Acereae</taxon>
        <taxon>Dipteronia</taxon>
    </lineage>
</organism>
<protein>
    <submittedName>
        <fullName evidence="1">Uncharacterized protein</fullName>
    </submittedName>
</protein>
<sequence length="200" mass="23323">MFYKSTTRLGFFPNSAFKFLLRPPGLRERCYNGCGKLMRVFMYHCEEKWWDLHPSCLNLPNKLKVDYVKFKLRDKVLEKCFWCNKRRLEGSVSRIRGWSYVSKCEKYHFHVYYASEMMLEGWKNESYSNNNDNDQTSPDSLALALENLELPIQGQSRGNGGGSSGHKFIRIVKMFFKVFIGILLGDSTISLTCLVAELIR</sequence>
<proteinExistence type="predicted"/>
<accession>A0AAD9TK35</accession>
<name>A0AAD9TK35_9ROSI</name>
<comment type="caution">
    <text evidence="1">The sequence shown here is derived from an EMBL/GenBank/DDBJ whole genome shotgun (WGS) entry which is preliminary data.</text>
</comment>
<dbReference type="Proteomes" id="UP001280121">
    <property type="component" value="Unassembled WGS sequence"/>
</dbReference>
<gene>
    <name evidence="1" type="ORF">Ddye_032376</name>
</gene>
<evidence type="ECO:0000313" key="2">
    <source>
        <dbReference type="Proteomes" id="UP001280121"/>
    </source>
</evidence>
<keyword evidence="2" id="KW-1185">Reference proteome</keyword>
<dbReference type="EMBL" id="JANJYI010000009">
    <property type="protein sequence ID" value="KAK2637584.1"/>
    <property type="molecule type" value="Genomic_DNA"/>
</dbReference>
<dbReference type="PANTHER" id="PTHR46477:SF5">
    <property type="entry name" value="PHORBOL-ESTER_DAG-TYPE DOMAIN-CONTAINING PROTEIN"/>
    <property type="match status" value="1"/>
</dbReference>